<sequence>ISMRRSSKELRTLRVETALISRAYLYGWELGGVVLLWLFATFLLLRHTDHGQAMILLMEMVLGPVAT</sequence>
<keyword evidence="1" id="KW-1133">Transmembrane helix</keyword>
<dbReference type="EMBL" id="NCDQ01000604">
    <property type="protein sequence ID" value="OYW97754.1"/>
    <property type="molecule type" value="Genomic_DNA"/>
</dbReference>
<dbReference type="Proteomes" id="UP000215616">
    <property type="component" value="Unassembled WGS sequence"/>
</dbReference>
<feature type="non-terminal residue" evidence="2">
    <location>
        <position position="1"/>
    </location>
</feature>
<evidence type="ECO:0000256" key="1">
    <source>
        <dbReference type="SAM" id="Phobius"/>
    </source>
</evidence>
<evidence type="ECO:0000313" key="2">
    <source>
        <dbReference type="EMBL" id="OYW97754.1"/>
    </source>
</evidence>
<feature type="transmembrane region" description="Helical" evidence="1">
    <location>
        <begin position="23"/>
        <end position="45"/>
    </location>
</feature>
<name>A0A258CPX8_CAUVI</name>
<organism evidence="2 3">
    <name type="scientific">Caulobacter vibrioides</name>
    <name type="common">Caulobacter crescentus</name>
    <dbReference type="NCBI Taxonomy" id="155892"/>
    <lineage>
        <taxon>Bacteria</taxon>
        <taxon>Pseudomonadati</taxon>
        <taxon>Pseudomonadota</taxon>
        <taxon>Alphaproteobacteria</taxon>
        <taxon>Caulobacterales</taxon>
        <taxon>Caulobacteraceae</taxon>
        <taxon>Caulobacter</taxon>
    </lineage>
</organism>
<gene>
    <name evidence="2" type="ORF">B7Z12_21115</name>
</gene>
<proteinExistence type="predicted"/>
<keyword evidence="1" id="KW-0472">Membrane</keyword>
<protein>
    <submittedName>
        <fullName evidence="2">Uncharacterized protein</fullName>
    </submittedName>
</protein>
<reference evidence="2 3" key="1">
    <citation type="submission" date="2017-03" db="EMBL/GenBank/DDBJ databases">
        <title>Lifting the veil on microbial sulfur biogeochemistry in mining wastewaters.</title>
        <authorList>
            <person name="Kantor R.S."/>
            <person name="Colenbrander Nelson T."/>
            <person name="Marshall S."/>
            <person name="Bennett D."/>
            <person name="Apte S."/>
            <person name="Camacho D."/>
            <person name="Thomas B.C."/>
            <person name="Warren L.A."/>
            <person name="Banfield J.F."/>
        </authorList>
    </citation>
    <scope>NUCLEOTIDE SEQUENCE [LARGE SCALE GENOMIC DNA]</scope>
    <source>
        <strain evidence="2">32-67-7</strain>
    </source>
</reference>
<comment type="caution">
    <text evidence="2">The sequence shown here is derived from an EMBL/GenBank/DDBJ whole genome shotgun (WGS) entry which is preliminary data.</text>
</comment>
<accession>A0A258CPX8</accession>
<keyword evidence="1" id="KW-0812">Transmembrane</keyword>
<dbReference type="AlphaFoldDB" id="A0A258CPX8"/>
<evidence type="ECO:0000313" key="3">
    <source>
        <dbReference type="Proteomes" id="UP000215616"/>
    </source>
</evidence>